<feature type="transmembrane region" description="Helical" evidence="9">
    <location>
        <begin position="225"/>
        <end position="247"/>
    </location>
</feature>
<feature type="transmembrane region" description="Helical" evidence="9">
    <location>
        <begin position="450"/>
        <end position="473"/>
    </location>
</feature>
<evidence type="ECO:0000256" key="7">
    <source>
        <dbReference type="ARBA" id="ARBA00023136"/>
    </source>
</evidence>
<feature type="transmembrane region" description="Helical" evidence="9">
    <location>
        <begin position="161"/>
        <end position="181"/>
    </location>
</feature>
<evidence type="ECO:0000256" key="8">
    <source>
        <dbReference type="SAM" id="MobiDB-lite"/>
    </source>
</evidence>
<keyword evidence="3" id="KW-0813">Transport</keyword>
<gene>
    <name evidence="10" type="ORF">M9Y10_038141</name>
</gene>
<keyword evidence="4" id="KW-1003">Cell membrane</keyword>
<dbReference type="EMBL" id="JAPFFF010000006">
    <property type="protein sequence ID" value="KAK8887104.1"/>
    <property type="molecule type" value="Genomic_DNA"/>
</dbReference>
<accession>A0ABR2K7P6</accession>
<dbReference type="CDD" id="cd12082">
    <property type="entry name" value="MATE_like"/>
    <property type="match status" value="1"/>
</dbReference>
<feature type="region of interest" description="Disordered" evidence="8">
    <location>
        <begin position="1"/>
        <end position="22"/>
    </location>
</feature>
<dbReference type="Pfam" id="PF01554">
    <property type="entry name" value="MatE"/>
    <property type="match status" value="2"/>
</dbReference>
<feature type="compositionally biased region" description="Basic and acidic residues" evidence="8">
    <location>
        <begin position="557"/>
        <end position="574"/>
    </location>
</feature>
<dbReference type="InterPro" id="IPR052031">
    <property type="entry name" value="Membrane_Transporter-Flippase"/>
</dbReference>
<keyword evidence="6 9" id="KW-1133">Transmembrane helix</keyword>
<keyword evidence="5 9" id="KW-0812">Transmembrane</keyword>
<feature type="transmembrane region" description="Helical" evidence="9">
    <location>
        <begin position="42"/>
        <end position="65"/>
    </location>
</feature>
<evidence type="ECO:0000313" key="10">
    <source>
        <dbReference type="EMBL" id="KAK8887104.1"/>
    </source>
</evidence>
<comment type="caution">
    <text evidence="10">The sequence shown here is derived from an EMBL/GenBank/DDBJ whole genome shotgun (WGS) entry which is preliminary data.</text>
</comment>
<sequence>MNKEDSNDEIESDYQGEEDLDEIETSKDHAVDNYRLGGRKPLITILVLMGGPVMLQVCGALYGIISTMWVSKAVGNIGVTAISAYSTFDNIGRAFGFFLSVSASTKVSQLFGMGKHEEANQVVTDLLRMCVVCGALVPAILLPIVNICCRWFGCDDEVVGLGFKYLCPILSCSVLTCIYVLDNGLLQGEGRTLLVGIISVCTLCASMFIFETLFLFAFKTGIVGAGVATVLGDTLPAIGLTVCYFLGKFSVKPHLSGFIKKFSPHTLPAMKVGLSQLVANLSMSVPGIVMRKLIGASCTEEQFNPAMAGYNMVFRYAMITNCVVIAVSMGYIPAASYAYASKRYKRFLRLTFHALWISQVWSLITNIPTWVCPREICKIFGSDPDYLSYAGPMVNKGNMLQFISYFRIITQGCLQALQLGGQAMIITFCTQLLAIIVFAFVLYYTNKHDPVRLCWCYPISYALGLVMGSLMLIKPLRNVYRLYKEHELEKIEKKELSDINKCSQSNMANSDDTNSLALIQTNEDGKAQDSNVRNRNASSLEDEYTASESTSINRLRTKNDEYESDKESKKVDEF</sequence>
<feature type="transmembrane region" description="Helical" evidence="9">
    <location>
        <begin position="193"/>
        <end position="218"/>
    </location>
</feature>
<evidence type="ECO:0000256" key="1">
    <source>
        <dbReference type="ARBA" id="ARBA00004651"/>
    </source>
</evidence>
<evidence type="ECO:0000256" key="9">
    <source>
        <dbReference type="SAM" id="Phobius"/>
    </source>
</evidence>
<feature type="transmembrane region" description="Helical" evidence="9">
    <location>
        <begin position="423"/>
        <end position="444"/>
    </location>
</feature>
<feature type="region of interest" description="Disordered" evidence="8">
    <location>
        <begin position="524"/>
        <end position="574"/>
    </location>
</feature>
<feature type="transmembrane region" description="Helical" evidence="9">
    <location>
        <begin position="126"/>
        <end position="149"/>
    </location>
</feature>
<evidence type="ECO:0000313" key="11">
    <source>
        <dbReference type="Proteomes" id="UP001470230"/>
    </source>
</evidence>
<dbReference type="InterPro" id="IPR002528">
    <property type="entry name" value="MATE_fam"/>
</dbReference>
<evidence type="ECO:0008006" key="12">
    <source>
        <dbReference type="Google" id="ProtNLM"/>
    </source>
</evidence>
<evidence type="ECO:0000256" key="6">
    <source>
        <dbReference type="ARBA" id="ARBA00022989"/>
    </source>
</evidence>
<feature type="transmembrane region" description="Helical" evidence="9">
    <location>
        <begin position="313"/>
        <end position="340"/>
    </location>
</feature>
<protein>
    <recommendedName>
        <fullName evidence="12">MatE family protein</fullName>
    </recommendedName>
</protein>
<organism evidence="10 11">
    <name type="scientific">Tritrichomonas musculus</name>
    <dbReference type="NCBI Taxonomy" id="1915356"/>
    <lineage>
        <taxon>Eukaryota</taxon>
        <taxon>Metamonada</taxon>
        <taxon>Parabasalia</taxon>
        <taxon>Tritrichomonadida</taxon>
        <taxon>Tritrichomonadidae</taxon>
        <taxon>Tritrichomonas</taxon>
    </lineage>
</organism>
<evidence type="ECO:0000256" key="2">
    <source>
        <dbReference type="ARBA" id="ARBA00010199"/>
    </source>
</evidence>
<dbReference type="PANTHER" id="PTHR43549:SF2">
    <property type="entry name" value="MULTIDRUG RESISTANCE PROTEIN NORM-RELATED"/>
    <property type="match status" value="1"/>
</dbReference>
<keyword evidence="7 9" id="KW-0472">Membrane</keyword>
<evidence type="ECO:0000256" key="4">
    <source>
        <dbReference type="ARBA" id="ARBA00022475"/>
    </source>
</evidence>
<evidence type="ECO:0000256" key="3">
    <source>
        <dbReference type="ARBA" id="ARBA00022448"/>
    </source>
</evidence>
<keyword evidence="11" id="KW-1185">Reference proteome</keyword>
<dbReference type="Proteomes" id="UP001470230">
    <property type="component" value="Unassembled WGS sequence"/>
</dbReference>
<feature type="compositionally biased region" description="Polar residues" evidence="8">
    <location>
        <begin position="524"/>
        <end position="539"/>
    </location>
</feature>
<proteinExistence type="inferred from homology"/>
<reference evidence="10 11" key="1">
    <citation type="submission" date="2024-04" db="EMBL/GenBank/DDBJ databases">
        <title>Tritrichomonas musculus Genome.</title>
        <authorList>
            <person name="Alves-Ferreira E."/>
            <person name="Grigg M."/>
            <person name="Lorenzi H."/>
            <person name="Galac M."/>
        </authorList>
    </citation>
    <scope>NUCLEOTIDE SEQUENCE [LARGE SCALE GENOMIC DNA]</scope>
    <source>
        <strain evidence="10 11">EAF2021</strain>
    </source>
</reference>
<comment type="similarity">
    <text evidence="2">Belongs to the multi antimicrobial extrusion (MATE) (TC 2.A.66.1) family.</text>
</comment>
<dbReference type="PANTHER" id="PTHR43549">
    <property type="entry name" value="MULTIDRUG RESISTANCE PROTEIN YPNP-RELATED"/>
    <property type="match status" value="1"/>
</dbReference>
<name>A0ABR2K7P6_9EUKA</name>
<evidence type="ECO:0000256" key="5">
    <source>
        <dbReference type="ARBA" id="ARBA00022692"/>
    </source>
</evidence>
<comment type="subcellular location">
    <subcellularLocation>
        <location evidence="1">Cell membrane</location>
        <topology evidence="1">Multi-pass membrane protein</topology>
    </subcellularLocation>
</comment>